<gene>
    <name evidence="2" type="ORF">B0H17DRAFT_1151498</name>
</gene>
<name>A0AAD7FGI2_MYCRO</name>
<proteinExistence type="predicted"/>
<keyword evidence="3" id="KW-1185">Reference proteome</keyword>
<keyword evidence="1" id="KW-0732">Signal</keyword>
<comment type="caution">
    <text evidence="2">The sequence shown here is derived from an EMBL/GenBank/DDBJ whole genome shotgun (WGS) entry which is preliminary data.</text>
</comment>
<evidence type="ECO:0000256" key="1">
    <source>
        <dbReference type="SAM" id="SignalP"/>
    </source>
</evidence>
<accession>A0AAD7FGI2</accession>
<evidence type="ECO:0000313" key="3">
    <source>
        <dbReference type="Proteomes" id="UP001221757"/>
    </source>
</evidence>
<dbReference type="Proteomes" id="UP001221757">
    <property type="component" value="Unassembled WGS sequence"/>
</dbReference>
<evidence type="ECO:0000313" key="2">
    <source>
        <dbReference type="EMBL" id="KAJ7622990.1"/>
    </source>
</evidence>
<organism evidence="2 3">
    <name type="scientific">Mycena rosella</name>
    <name type="common">Pink bonnet</name>
    <name type="synonym">Agaricus rosellus</name>
    <dbReference type="NCBI Taxonomy" id="1033263"/>
    <lineage>
        <taxon>Eukaryota</taxon>
        <taxon>Fungi</taxon>
        <taxon>Dikarya</taxon>
        <taxon>Basidiomycota</taxon>
        <taxon>Agaricomycotina</taxon>
        <taxon>Agaricomycetes</taxon>
        <taxon>Agaricomycetidae</taxon>
        <taxon>Agaricales</taxon>
        <taxon>Marasmiineae</taxon>
        <taxon>Mycenaceae</taxon>
        <taxon>Mycena</taxon>
    </lineage>
</organism>
<dbReference type="EMBL" id="JARKIE010000636">
    <property type="protein sequence ID" value="KAJ7622990.1"/>
    <property type="molecule type" value="Genomic_DNA"/>
</dbReference>
<protein>
    <submittedName>
        <fullName evidence="2">Uncharacterized protein</fullName>
    </submittedName>
</protein>
<feature type="signal peptide" evidence="1">
    <location>
        <begin position="1"/>
        <end position="18"/>
    </location>
</feature>
<dbReference type="AlphaFoldDB" id="A0AAD7FGI2"/>
<sequence length="517" mass="57902">MQLLKFTLLASVVCAVAGAGYGQLETVRFFSTKFNTEIRSLTRSFIMFSRLTTSLQVNMTSSTNTELALRTSTWMNLDPGNFVTPNLGSGSLTGFGVQRSLCVQGDVSRFTNDWPDPKRQLAFRIPDGYVQPIIMVRDFLQTMDLIPRCVGFVQGRQNLVSGAPRVSNLMAMPPAEYFPGVPAFARTDLPLLASADLTALILKPEEAYQMSEKHSTPQFAVSEEGIFACGVKPISQVLDCFSSHAIPLLLRNFYGITREPGPWTPTANPHRYKPGLRDHSQKHLLIRSSPARHLRLLELASRFELRLGFFLWLAVRSWEWNHSPPPLRGGKQGMKIEGVLERPASLRGSAKTWCGTGIRRAVGQRVWSAIDCRVHWRRRNGGSGSFSWIWEGECDGEMGEEKKSDQPSAFGTINNHAIEHSNFICLNEEETPMCQKHSSRWFMLSTATDPSVMCYTLRIRGRRAIRTTGGYQALVGGYEDYYTVNCFSSVNQKKGEMWYKVAEEDTGGSTENPQIAC</sequence>
<feature type="chain" id="PRO_5042282921" evidence="1">
    <location>
        <begin position="19"/>
        <end position="517"/>
    </location>
</feature>
<reference evidence="2" key="1">
    <citation type="submission" date="2023-03" db="EMBL/GenBank/DDBJ databases">
        <title>Massive genome expansion in bonnet fungi (Mycena s.s.) driven by repeated elements and novel gene families across ecological guilds.</title>
        <authorList>
            <consortium name="Lawrence Berkeley National Laboratory"/>
            <person name="Harder C.B."/>
            <person name="Miyauchi S."/>
            <person name="Viragh M."/>
            <person name="Kuo A."/>
            <person name="Thoen E."/>
            <person name="Andreopoulos B."/>
            <person name="Lu D."/>
            <person name="Skrede I."/>
            <person name="Drula E."/>
            <person name="Henrissat B."/>
            <person name="Morin E."/>
            <person name="Kohler A."/>
            <person name="Barry K."/>
            <person name="LaButti K."/>
            <person name="Morin E."/>
            <person name="Salamov A."/>
            <person name="Lipzen A."/>
            <person name="Mereny Z."/>
            <person name="Hegedus B."/>
            <person name="Baldrian P."/>
            <person name="Stursova M."/>
            <person name="Weitz H."/>
            <person name="Taylor A."/>
            <person name="Grigoriev I.V."/>
            <person name="Nagy L.G."/>
            <person name="Martin F."/>
            <person name="Kauserud H."/>
        </authorList>
    </citation>
    <scope>NUCLEOTIDE SEQUENCE</scope>
    <source>
        <strain evidence="2">CBHHK067</strain>
    </source>
</reference>